<evidence type="ECO:0000256" key="4">
    <source>
        <dbReference type="ARBA" id="ARBA00022692"/>
    </source>
</evidence>
<keyword evidence="5 9" id="KW-1133">Transmembrane helix</keyword>
<comment type="subcellular location">
    <subcellularLocation>
        <location evidence="1">Cell membrane</location>
        <topology evidence="1">Multi-pass membrane protein</topology>
    </subcellularLocation>
    <subcellularLocation>
        <location evidence="7">Membrane</location>
        <topology evidence="7">Multi-pass membrane protein</topology>
    </subcellularLocation>
</comment>
<dbReference type="RefSeq" id="WP_243754012.1">
    <property type="nucleotide sequence ID" value="NZ_SNXZ01000002.1"/>
</dbReference>
<evidence type="ECO:0000313" key="11">
    <source>
        <dbReference type="EMBL" id="TDQ00876.1"/>
    </source>
</evidence>
<comment type="caution">
    <text evidence="11">The sequence shown here is derived from an EMBL/GenBank/DDBJ whole genome shotgun (WGS) entry which is preliminary data.</text>
</comment>
<feature type="transmembrane region" description="Helical" evidence="9">
    <location>
        <begin position="464"/>
        <end position="484"/>
    </location>
</feature>
<feature type="region of interest" description="Disordered" evidence="8">
    <location>
        <begin position="437"/>
        <end position="459"/>
    </location>
</feature>
<comment type="similarity">
    <text evidence="2">Belongs to the CPA3 antiporters (TC 2.A.63) subunit D family.</text>
</comment>
<sequence length="591" mass="61136">MAARVLLPLILLIPVLVTCVLITTAKWLPRWALDLIALVAFAAEVVLIALLLPVVSGGRAIEWSGGWHPSGDGLTVGIALVADGTSTGLALVIGVLALAASVFGWRYFEEVQAHYRSLLLLFTTGMLGFAFAGDIFTMFVFFELMGAAAYALTGFHVEEPESVQAGFTFGVLNSLGAYLTLTGIGLLYARTGQLNLAALGAAGPGHDLPALAAFGLISVGWLVKAAAVPFHFWLADAHAAAPSPVCVLFSGVMAPLGVYGIGRVYWTVYGDLPSARHLFLVLGIVTAVLGSVMCFTQQHLKRMLAYSTIAHTGVFLIGLSALDSTGAMGSWLYLAGHAGVKGALFLVAGILLARYASVNEAELHGRARADKVAAVVWLVAALALAGLPPFGVSLGKDVLDHHHPGTAVVLALVSILTGAAVLRAGLRVFLGLGPAPEVDPDTTSGEDETPDTGEELPRTPMTMAGAAIGLLVAGLAVGVVPAVAEYARRAGATFTDHAGYVAQALHGVVTTVALPEPAEWSALAVLTGLGTTAGAVLLALLAVRGHGISRWPGRWLRPVLTVLHRAHSGHTGDYAAWLTVGAVVVAALLMA</sequence>
<feature type="transmembrane region" description="Helical" evidence="9">
    <location>
        <begin position="169"/>
        <end position="189"/>
    </location>
</feature>
<evidence type="ECO:0000256" key="8">
    <source>
        <dbReference type="SAM" id="MobiDB-lite"/>
    </source>
</evidence>
<organism evidence="11 12">
    <name type="scientific">Labedaea rhizosphaerae</name>
    <dbReference type="NCBI Taxonomy" id="598644"/>
    <lineage>
        <taxon>Bacteria</taxon>
        <taxon>Bacillati</taxon>
        <taxon>Actinomycetota</taxon>
        <taxon>Actinomycetes</taxon>
        <taxon>Pseudonocardiales</taxon>
        <taxon>Pseudonocardiaceae</taxon>
        <taxon>Labedaea</taxon>
    </lineage>
</organism>
<accession>A0A4R6SHN4</accession>
<feature type="transmembrane region" description="Helical" evidence="9">
    <location>
        <begin position="334"/>
        <end position="353"/>
    </location>
</feature>
<feature type="compositionally biased region" description="Acidic residues" evidence="8">
    <location>
        <begin position="438"/>
        <end position="454"/>
    </location>
</feature>
<evidence type="ECO:0000259" key="10">
    <source>
        <dbReference type="Pfam" id="PF00361"/>
    </source>
</evidence>
<evidence type="ECO:0000256" key="3">
    <source>
        <dbReference type="ARBA" id="ARBA00022475"/>
    </source>
</evidence>
<feature type="transmembrane region" description="Helical" evidence="9">
    <location>
        <begin position="303"/>
        <end position="322"/>
    </location>
</feature>
<reference evidence="11 12" key="1">
    <citation type="submission" date="2019-03" db="EMBL/GenBank/DDBJ databases">
        <title>Genomic Encyclopedia of Type Strains, Phase IV (KMG-IV): sequencing the most valuable type-strain genomes for metagenomic binning, comparative biology and taxonomic classification.</title>
        <authorList>
            <person name="Goeker M."/>
        </authorList>
    </citation>
    <scope>NUCLEOTIDE SEQUENCE [LARGE SCALE GENOMIC DNA]</scope>
    <source>
        <strain evidence="11 12">DSM 45361</strain>
    </source>
</reference>
<keyword evidence="4 7" id="KW-0812">Transmembrane</keyword>
<name>A0A4R6SHN4_LABRH</name>
<evidence type="ECO:0000256" key="7">
    <source>
        <dbReference type="RuleBase" id="RU000320"/>
    </source>
</evidence>
<keyword evidence="3" id="KW-1003">Cell membrane</keyword>
<evidence type="ECO:0000256" key="2">
    <source>
        <dbReference type="ARBA" id="ARBA00005346"/>
    </source>
</evidence>
<dbReference type="EMBL" id="SNXZ01000002">
    <property type="protein sequence ID" value="TDQ00876.1"/>
    <property type="molecule type" value="Genomic_DNA"/>
</dbReference>
<dbReference type="PANTHER" id="PTHR42703">
    <property type="entry name" value="NADH DEHYDROGENASE"/>
    <property type="match status" value="1"/>
</dbReference>
<dbReference type="GO" id="GO:0005886">
    <property type="term" value="C:plasma membrane"/>
    <property type="evidence" value="ECO:0007669"/>
    <property type="project" value="UniProtKB-SubCell"/>
</dbReference>
<evidence type="ECO:0000313" key="12">
    <source>
        <dbReference type="Proteomes" id="UP000295444"/>
    </source>
</evidence>
<evidence type="ECO:0000256" key="6">
    <source>
        <dbReference type="ARBA" id="ARBA00023136"/>
    </source>
</evidence>
<feature type="transmembrane region" description="Helical" evidence="9">
    <location>
        <begin position="35"/>
        <end position="56"/>
    </location>
</feature>
<evidence type="ECO:0000256" key="1">
    <source>
        <dbReference type="ARBA" id="ARBA00004651"/>
    </source>
</evidence>
<feature type="transmembrane region" description="Helical" evidence="9">
    <location>
        <begin position="278"/>
        <end position="296"/>
    </location>
</feature>
<dbReference type="AlphaFoldDB" id="A0A4R6SHN4"/>
<proteinExistence type="inferred from homology"/>
<feature type="transmembrane region" description="Helical" evidence="9">
    <location>
        <begin position="6"/>
        <end position="28"/>
    </location>
</feature>
<gene>
    <name evidence="11" type="ORF">EV186_102742</name>
</gene>
<feature type="transmembrane region" description="Helical" evidence="9">
    <location>
        <begin position="115"/>
        <end position="132"/>
    </location>
</feature>
<feature type="transmembrane region" description="Helical" evidence="9">
    <location>
        <begin position="209"/>
        <end position="233"/>
    </location>
</feature>
<feature type="transmembrane region" description="Helical" evidence="9">
    <location>
        <begin position="245"/>
        <end position="266"/>
    </location>
</feature>
<protein>
    <submittedName>
        <fullName evidence="11">Multisubunit sodium/proton antiporter MrpD subunit</fullName>
    </submittedName>
</protein>
<dbReference type="Pfam" id="PF00361">
    <property type="entry name" value="Proton_antipo_M"/>
    <property type="match status" value="1"/>
</dbReference>
<feature type="transmembrane region" description="Helical" evidence="9">
    <location>
        <begin position="520"/>
        <end position="543"/>
    </location>
</feature>
<evidence type="ECO:0000256" key="9">
    <source>
        <dbReference type="SAM" id="Phobius"/>
    </source>
</evidence>
<dbReference type="PANTHER" id="PTHR42703:SF1">
    <property type="entry name" value="NA(+)_H(+) ANTIPORTER SUBUNIT D1"/>
    <property type="match status" value="1"/>
</dbReference>
<feature type="domain" description="NADH:quinone oxidoreductase/Mrp antiporter transmembrane" evidence="10">
    <location>
        <begin position="132"/>
        <end position="398"/>
    </location>
</feature>
<dbReference type="InterPro" id="IPR050586">
    <property type="entry name" value="CPA3_Na-H_Antiporter_D"/>
</dbReference>
<feature type="transmembrane region" description="Helical" evidence="9">
    <location>
        <begin position="76"/>
        <end position="103"/>
    </location>
</feature>
<feature type="transmembrane region" description="Helical" evidence="9">
    <location>
        <begin position="407"/>
        <end position="426"/>
    </location>
</feature>
<dbReference type="Proteomes" id="UP000295444">
    <property type="component" value="Unassembled WGS sequence"/>
</dbReference>
<evidence type="ECO:0000256" key="5">
    <source>
        <dbReference type="ARBA" id="ARBA00022989"/>
    </source>
</evidence>
<feature type="transmembrane region" description="Helical" evidence="9">
    <location>
        <begin position="374"/>
        <end position="395"/>
    </location>
</feature>
<keyword evidence="6 9" id="KW-0472">Membrane</keyword>
<keyword evidence="12" id="KW-1185">Reference proteome</keyword>
<dbReference type="InterPro" id="IPR001750">
    <property type="entry name" value="ND/Mrp_TM"/>
</dbReference>